<evidence type="ECO:0000256" key="1">
    <source>
        <dbReference type="SAM" id="Phobius"/>
    </source>
</evidence>
<comment type="caution">
    <text evidence="2">The sequence shown here is derived from an EMBL/GenBank/DDBJ whole genome shotgun (WGS) entry which is preliminary data.</text>
</comment>
<keyword evidence="1" id="KW-0812">Transmembrane</keyword>
<dbReference type="AlphaFoldDB" id="A0A2N3G6B2"/>
<keyword evidence="1" id="KW-0472">Membrane</keyword>
<evidence type="ECO:0000313" key="2">
    <source>
        <dbReference type="EMBL" id="PKQ28265.1"/>
    </source>
</evidence>
<keyword evidence="1" id="KW-1133">Transmembrane helix</keyword>
<gene>
    <name evidence="2" type="ORF">CVT63_03645</name>
</gene>
<dbReference type="EMBL" id="PHEX01000024">
    <property type="protein sequence ID" value="PKQ28265.1"/>
    <property type="molecule type" value="Genomic_DNA"/>
</dbReference>
<feature type="transmembrane region" description="Helical" evidence="1">
    <location>
        <begin position="20"/>
        <end position="38"/>
    </location>
</feature>
<reference evidence="2 3" key="1">
    <citation type="journal article" date="2017" name="ISME J.">
        <title>Potential for microbial H2 and metal transformations associated with novel bacteria and archaea in deep terrestrial subsurface sediments.</title>
        <authorList>
            <person name="Hernsdorf A.W."/>
            <person name="Amano Y."/>
            <person name="Miyakawa K."/>
            <person name="Ise K."/>
            <person name="Suzuki Y."/>
            <person name="Anantharaman K."/>
            <person name="Probst A."/>
            <person name="Burstein D."/>
            <person name="Thomas B.C."/>
            <person name="Banfield J.F."/>
        </authorList>
    </citation>
    <scope>NUCLEOTIDE SEQUENCE [LARGE SCALE GENOMIC DNA]</scope>
    <source>
        <strain evidence="2">HGW-Actinobacteria-3</strain>
    </source>
</reference>
<protein>
    <submittedName>
        <fullName evidence="2">Uncharacterized protein</fullName>
    </submittedName>
</protein>
<proteinExistence type="predicted"/>
<organism evidence="2 3">
    <name type="scientific">Candidatus Anoxymicrobium japonicum</name>
    <dbReference type="NCBI Taxonomy" id="2013648"/>
    <lineage>
        <taxon>Bacteria</taxon>
        <taxon>Bacillati</taxon>
        <taxon>Actinomycetota</taxon>
        <taxon>Candidatus Geothermincolia</taxon>
        <taxon>Candidatus Geothermincolales</taxon>
        <taxon>Candidatus Anoxymicrobiaceae</taxon>
        <taxon>Candidatus Anoxymicrobium</taxon>
    </lineage>
</organism>
<evidence type="ECO:0000313" key="3">
    <source>
        <dbReference type="Proteomes" id="UP000233654"/>
    </source>
</evidence>
<dbReference type="Proteomes" id="UP000233654">
    <property type="component" value="Unassembled WGS sequence"/>
</dbReference>
<accession>A0A2N3G6B2</accession>
<name>A0A2N3G6B2_9ACTN</name>
<sequence>MIVYRQTMMSDYHFHSLRTTFLPMILFLYLLAIFFGLPEARTSASLVMRDKLNSFEDNFFAMTPPISSQGSGTVYLSAVKVDGA</sequence>